<dbReference type="Proteomes" id="UP000004295">
    <property type="component" value="Unassembled WGS sequence"/>
</dbReference>
<proteinExistence type="predicted"/>
<protein>
    <submittedName>
        <fullName evidence="1">Uncharacterized protein</fullName>
    </submittedName>
</protein>
<dbReference type="AlphaFoldDB" id="C3J8A3"/>
<dbReference type="EMBL" id="ACNN01000005">
    <property type="protein sequence ID" value="EEN83573.1"/>
    <property type="molecule type" value="Genomic_DNA"/>
</dbReference>
<organism evidence="1 2">
    <name type="scientific">Porphyromonas endodontalis (strain ATCC 35406 / DSM 24491 / JCM 8526 / CCUG 16442 / BCRC 14492 / NCTC 13058 / HG 370)</name>
    <name type="common">Bacteroides endodontalis</name>
    <dbReference type="NCBI Taxonomy" id="553175"/>
    <lineage>
        <taxon>Bacteria</taxon>
        <taxon>Pseudomonadati</taxon>
        <taxon>Bacteroidota</taxon>
        <taxon>Bacteroidia</taxon>
        <taxon>Bacteroidales</taxon>
        <taxon>Porphyromonadaceae</taxon>
        <taxon>Porphyromonas</taxon>
    </lineage>
</organism>
<evidence type="ECO:0000313" key="2">
    <source>
        <dbReference type="Proteomes" id="UP000004295"/>
    </source>
</evidence>
<dbReference type="STRING" id="553175.POREN0001_1347"/>
<keyword evidence="2" id="KW-1185">Reference proteome</keyword>
<evidence type="ECO:0000313" key="1">
    <source>
        <dbReference type="EMBL" id="EEN83573.1"/>
    </source>
</evidence>
<accession>C3J8A3</accession>
<sequence length="44" mass="4806">MRIGEVKKECIPTFYEVFSRKSIGTSNKMTTFVAGNGSFLSSVG</sequence>
<comment type="caution">
    <text evidence="1">The sequence shown here is derived from an EMBL/GenBank/DDBJ whole genome shotgun (WGS) entry which is preliminary data.</text>
</comment>
<gene>
    <name evidence="1" type="ORF">POREN0001_1347</name>
</gene>
<name>C3J8A3_POREA</name>
<reference evidence="1 2" key="1">
    <citation type="submission" date="2009-04" db="EMBL/GenBank/DDBJ databases">
        <authorList>
            <person name="Sebastian Y."/>
            <person name="Madupu R."/>
            <person name="Durkin A.S."/>
            <person name="Torralba M."/>
            <person name="Methe B."/>
            <person name="Sutton G.G."/>
            <person name="Strausberg R.L."/>
            <person name="Nelson K.E."/>
        </authorList>
    </citation>
    <scope>NUCLEOTIDE SEQUENCE [LARGE SCALE GENOMIC DNA]</scope>
    <source>
        <strain evidence="2">ATCC 35406 / BCRC 14492 / JCM 8526 / NCTC 13058 / HG 370</strain>
    </source>
</reference>